<reference evidence="1 2" key="1">
    <citation type="submission" date="2024-10" db="EMBL/GenBank/DDBJ databases">
        <title>The Natural Products Discovery Center: Release of the First 8490 Sequenced Strains for Exploring Actinobacteria Biosynthetic Diversity.</title>
        <authorList>
            <person name="Kalkreuter E."/>
            <person name="Kautsar S.A."/>
            <person name="Yang D."/>
            <person name="Bader C.D."/>
            <person name="Teijaro C.N."/>
            <person name="Fluegel L."/>
            <person name="Davis C.M."/>
            <person name="Simpson J.R."/>
            <person name="Lauterbach L."/>
            <person name="Steele A.D."/>
            <person name="Gui C."/>
            <person name="Meng S."/>
            <person name="Li G."/>
            <person name="Viehrig K."/>
            <person name="Ye F."/>
            <person name="Su P."/>
            <person name="Kiefer A.F."/>
            <person name="Nichols A."/>
            <person name="Cepeda A.J."/>
            <person name="Yan W."/>
            <person name="Fan B."/>
            <person name="Jiang Y."/>
            <person name="Adhikari A."/>
            <person name="Zheng C.-J."/>
            <person name="Schuster L."/>
            <person name="Cowan T.M."/>
            <person name="Smanski M.J."/>
            <person name="Chevrette M.G."/>
            <person name="De Carvalho L.P.S."/>
            <person name="Shen B."/>
        </authorList>
    </citation>
    <scope>NUCLEOTIDE SEQUENCE [LARGE SCALE GENOMIC DNA]</scope>
    <source>
        <strain evidence="1 2">NPDC053399</strain>
    </source>
</reference>
<evidence type="ECO:0000313" key="2">
    <source>
        <dbReference type="Proteomes" id="UP001614394"/>
    </source>
</evidence>
<dbReference type="RefSeq" id="WP_399645504.1">
    <property type="nucleotide sequence ID" value="NZ_JBITYG010000002.1"/>
</dbReference>
<protein>
    <submittedName>
        <fullName evidence="1">Uncharacterized protein</fullName>
    </submittedName>
</protein>
<proteinExistence type="predicted"/>
<keyword evidence="2" id="KW-1185">Reference proteome</keyword>
<organism evidence="1 2">
    <name type="scientific">Streptomyces fildesensis</name>
    <dbReference type="NCBI Taxonomy" id="375757"/>
    <lineage>
        <taxon>Bacteria</taxon>
        <taxon>Bacillati</taxon>
        <taxon>Actinomycetota</taxon>
        <taxon>Actinomycetes</taxon>
        <taxon>Kitasatosporales</taxon>
        <taxon>Streptomycetaceae</taxon>
        <taxon>Streptomyces</taxon>
    </lineage>
</organism>
<gene>
    <name evidence="1" type="ORF">ACIGXA_07620</name>
</gene>
<dbReference type="EMBL" id="JBITYG010000002">
    <property type="protein sequence ID" value="MFI9100379.1"/>
    <property type="molecule type" value="Genomic_DNA"/>
</dbReference>
<sequence>MEWIPRPRYRLPLDDAEYAWPSHPSMTVEWFGSGDPAIALALMPHANEPLGYALHRPLEKLADDCGRVAVIWPVDPPPADRYFPLPCDFREFLRTGYLQPLEEQTEFAHSAEPATLTQCHAADFRRLVQLAAPAALILVHNDAFSRIPYLYGNRRWPEAERLLAAAPPDAFPDVPLDEVEWTHHLGPRTYAYFKAADIDVHGSEAAGLYVTEALRIPVLTAELPMFDWTGISDELRVAVRRRMERWIEEGCGDTASMVADSDALLEGRPVPMIAPEVNARALHAVLEGVRAELDA</sequence>
<comment type="caution">
    <text evidence="1">The sequence shown here is derived from an EMBL/GenBank/DDBJ whole genome shotgun (WGS) entry which is preliminary data.</text>
</comment>
<evidence type="ECO:0000313" key="1">
    <source>
        <dbReference type="EMBL" id="MFI9100379.1"/>
    </source>
</evidence>
<accession>A0ABW8C1T8</accession>
<name>A0ABW8C1T8_9ACTN</name>
<dbReference type="Proteomes" id="UP001614394">
    <property type="component" value="Unassembled WGS sequence"/>
</dbReference>